<evidence type="ECO:0000313" key="5">
    <source>
        <dbReference type="Proteomes" id="UP001501510"/>
    </source>
</evidence>
<dbReference type="Pfam" id="PF01497">
    <property type="entry name" value="Peripla_BP_2"/>
    <property type="match status" value="1"/>
</dbReference>
<dbReference type="InterPro" id="IPR050902">
    <property type="entry name" value="ABC_Transporter_SBP"/>
</dbReference>
<feature type="domain" description="Fe/B12 periplasmic-binding" evidence="3">
    <location>
        <begin position="72"/>
        <end position="336"/>
    </location>
</feature>
<feature type="chain" id="PRO_5046688891" evidence="2">
    <location>
        <begin position="24"/>
        <end position="340"/>
    </location>
</feature>
<evidence type="ECO:0000313" key="4">
    <source>
        <dbReference type="EMBL" id="GAA0731502.1"/>
    </source>
</evidence>
<feature type="signal peptide" evidence="2">
    <location>
        <begin position="1"/>
        <end position="23"/>
    </location>
</feature>
<reference evidence="5" key="1">
    <citation type="journal article" date="2019" name="Int. J. Syst. Evol. Microbiol.">
        <title>The Global Catalogue of Microorganisms (GCM) 10K type strain sequencing project: providing services to taxonomists for standard genome sequencing and annotation.</title>
        <authorList>
            <consortium name="The Broad Institute Genomics Platform"/>
            <consortium name="The Broad Institute Genome Sequencing Center for Infectious Disease"/>
            <person name="Wu L."/>
            <person name="Ma J."/>
        </authorList>
    </citation>
    <scope>NUCLEOTIDE SEQUENCE [LARGE SCALE GENOMIC DNA]</scope>
    <source>
        <strain evidence="5">JCM 1407</strain>
    </source>
</reference>
<name>A0ABP3UDX5_9CLOT</name>
<dbReference type="Proteomes" id="UP001501510">
    <property type="component" value="Unassembled WGS sequence"/>
</dbReference>
<evidence type="ECO:0000256" key="2">
    <source>
        <dbReference type="SAM" id="SignalP"/>
    </source>
</evidence>
<proteinExistence type="inferred from homology"/>
<dbReference type="RefSeq" id="WP_343757554.1">
    <property type="nucleotide sequence ID" value="NZ_BAAACG010000001.1"/>
</dbReference>
<dbReference type="InterPro" id="IPR002491">
    <property type="entry name" value="ABC_transptr_periplasmic_BD"/>
</dbReference>
<dbReference type="PROSITE" id="PS51257">
    <property type="entry name" value="PROKAR_LIPOPROTEIN"/>
    <property type="match status" value="1"/>
</dbReference>
<keyword evidence="5" id="KW-1185">Reference proteome</keyword>
<accession>A0ABP3UDX5</accession>
<sequence>MKKKVTSILLIAFMVLGILGVTACSNKTTKKESKNDTNVEKSDKNSHYPVTITTYNYAKKPIKVTFDKAPEKVLAVYQNSVETLLGLGLEDKIVAAAALDHDVKPEYKEAFKKLKYYKKRPTKEEVVGMQPDFILGWYSLFKEKRLGDVDFWHEKGINTYISQNSGVKKPNTLQNEYDDILNMGKIFNVEDKANKIVDNMKKEIKKAKDFVKGKEKVKTVILEVEKDGVYRVYGEDSIGGDVAKQVGADLVANKNGSIGNEDLVKLNPDVIFTVYYGDEIDKNTAVNKFLQNKGLSSVSAIKSKRVNPIMLSEVYSSGIRTLDGIKTITKGLYKDLKDAK</sequence>
<organism evidence="4 5">
    <name type="scientific">Clostridium oceanicum</name>
    <dbReference type="NCBI Taxonomy" id="1543"/>
    <lineage>
        <taxon>Bacteria</taxon>
        <taxon>Bacillati</taxon>
        <taxon>Bacillota</taxon>
        <taxon>Clostridia</taxon>
        <taxon>Eubacteriales</taxon>
        <taxon>Clostridiaceae</taxon>
        <taxon>Clostridium</taxon>
    </lineage>
</organism>
<dbReference type="SUPFAM" id="SSF53807">
    <property type="entry name" value="Helical backbone' metal receptor"/>
    <property type="match status" value="1"/>
</dbReference>
<dbReference type="Gene3D" id="3.40.50.1980">
    <property type="entry name" value="Nitrogenase molybdenum iron protein domain"/>
    <property type="match status" value="2"/>
</dbReference>
<dbReference type="PROSITE" id="PS50983">
    <property type="entry name" value="FE_B12_PBP"/>
    <property type="match status" value="1"/>
</dbReference>
<evidence type="ECO:0000256" key="1">
    <source>
        <dbReference type="ARBA" id="ARBA00008814"/>
    </source>
</evidence>
<protein>
    <submittedName>
        <fullName evidence="4">ABC transporter substrate-binding protein</fullName>
    </submittedName>
</protein>
<comment type="similarity">
    <text evidence="1">Belongs to the bacterial solute-binding protein 8 family.</text>
</comment>
<gene>
    <name evidence="4" type="ORF">GCM10008906_00050</name>
</gene>
<evidence type="ECO:0000259" key="3">
    <source>
        <dbReference type="PROSITE" id="PS50983"/>
    </source>
</evidence>
<dbReference type="PANTHER" id="PTHR30535:SF7">
    <property type="entry name" value="IRON(III) DICITRATE-BINDING PROTEIN"/>
    <property type="match status" value="1"/>
</dbReference>
<dbReference type="PANTHER" id="PTHR30535">
    <property type="entry name" value="VITAMIN B12-BINDING PROTEIN"/>
    <property type="match status" value="1"/>
</dbReference>
<keyword evidence="2" id="KW-0732">Signal</keyword>
<dbReference type="EMBL" id="BAAACG010000001">
    <property type="protein sequence ID" value="GAA0731502.1"/>
    <property type="molecule type" value="Genomic_DNA"/>
</dbReference>
<comment type="caution">
    <text evidence="4">The sequence shown here is derived from an EMBL/GenBank/DDBJ whole genome shotgun (WGS) entry which is preliminary data.</text>
</comment>